<feature type="domain" description="DhaL" evidence="1">
    <location>
        <begin position="1"/>
        <end position="168"/>
    </location>
</feature>
<name>A0ABP8H858_9BURK</name>
<dbReference type="Gene3D" id="1.25.40.340">
    <property type="match status" value="1"/>
</dbReference>
<comment type="caution">
    <text evidence="2">The sequence shown here is derived from an EMBL/GenBank/DDBJ whole genome shotgun (WGS) entry which is preliminary data.</text>
</comment>
<dbReference type="EMBL" id="BAABGJ010000009">
    <property type="protein sequence ID" value="GAA4335525.1"/>
    <property type="molecule type" value="Genomic_DNA"/>
</dbReference>
<gene>
    <name evidence="2" type="ORF">GCM10023165_12050</name>
</gene>
<sequence length="168" mass="17955">MDHRLALDHCAHLPGVADQLHVHRGDLQPPLGHRLDEAGRLQPGHQLADRGQGHFQELHQLAPPGIGSLTRAELAAMLIEVVTSLSSRGGATLGDKTVLDGRHAVATALAASPDGADARRVARDASLAALDAFRYKPNRIGRARMFADKTIGLDDPGMVALHRMIESL</sequence>
<keyword evidence="3" id="KW-1185">Reference proteome</keyword>
<evidence type="ECO:0000313" key="3">
    <source>
        <dbReference type="Proteomes" id="UP001500975"/>
    </source>
</evidence>
<dbReference type="Proteomes" id="UP001500975">
    <property type="component" value="Unassembled WGS sequence"/>
</dbReference>
<evidence type="ECO:0000313" key="2">
    <source>
        <dbReference type="EMBL" id="GAA4335525.1"/>
    </source>
</evidence>
<dbReference type="RefSeq" id="WP_345536552.1">
    <property type="nucleotide sequence ID" value="NZ_BAABGJ010000009.1"/>
</dbReference>
<organism evidence="2 3">
    <name type="scientific">Variovorax defluvii</name>
    <dbReference type="NCBI Taxonomy" id="913761"/>
    <lineage>
        <taxon>Bacteria</taxon>
        <taxon>Pseudomonadati</taxon>
        <taxon>Pseudomonadota</taxon>
        <taxon>Betaproteobacteria</taxon>
        <taxon>Burkholderiales</taxon>
        <taxon>Comamonadaceae</taxon>
        <taxon>Variovorax</taxon>
    </lineage>
</organism>
<dbReference type="SUPFAM" id="SSF101473">
    <property type="entry name" value="DhaL-like"/>
    <property type="match status" value="1"/>
</dbReference>
<dbReference type="InterPro" id="IPR004007">
    <property type="entry name" value="DhaL_dom"/>
</dbReference>
<proteinExistence type="predicted"/>
<dbReference type="PROSITE" id="PS51480">
    <property type="entry name" value="DHAL"/>
    <property type="match status" value="1"/>
</dbReference>
<protein>
    <recommendedName>
        <fullName evidence="1">DhaL domain-containing protein</fullName>
    </recommendedName>
</protein>
<accession>A0ABP8H858</accession>
<reference evidence="3" key="1">
    <citation type="journal article" date="2019" name="Int. J. Syst. Evol. Microbiol.">
        <title>The Global Catalogue of Microorganisms (GCM) 10K type strain sequencing project: providing services to taxonomists for standard genome sequencing and annotation.</title>
        <authorList>
            <consortium name="The Broad Institute Genomics Platform"/>
            <consortium name="The Broad Institute Genome Sequencing Center for Infectious Disease"/>
            <person name="Wu L."/>
            <person name="Ma J."/>
        </authorList>
    </citation>
    <scope>NUCLEOTIDE SEQUENCE [LARGE SCALE GENOMIC DNA]</scope>
    <source>
        <strain evidence="3">JCM 17804</strain>
    </source>
</reference>
<evidence type="ECO:0000259" key="1">
    <source>
        <dbReference type="PROSITE" id="PS51480"/>
    </source>
</evidence>
<dbReference type="InterPro" id="IPR036117">
    <property type="entry name" value="DhaL_dom_sf"/>
</dbReference>
<dbReference type="Pfam" id="PF02734">
    <property type="entry name" value="Dak2"/>
    <property type="match status" value="1"/>
</dbReference>
<dbReference type="SMART" id="SM01120">
    <property type="entry name" value="Dak2"/>
    <property type="match status" value="1"/>
</dbReference>